<feature type="transmembrane region" description="Helical" evidence="7">
    <location>
        <begin position="294"/>
        <end position="315"/>
    </location>
</feature>
<dbReference type="PANTHER" id="PTHR30250">
    <property type="entry name" value="PST FAMILY PREDICTED COLANIC ACID TRANSPORTER"/>
    <property type="match status" value="1"/>
</dbReference>
<evidence type="ECO:0000313" key="8">
    <source>
        <dbReference type="EMBL" id="MBQ0935602.1"/>
    </source>
</evidence>
<feature type="transmembrane region" description="Helical" evidence="7">
    <location>
        <begin position="21"/>
        <end position="41"/>
    </location>
</feature>
<feature type="transmembrane region" description="Helical" evidence="7">
    <location>
        <begin position="364"/>
        <end position="382"/>
    </location>
</feature>
<comment type="caution">
    <text evidence="8">The sequence shown here is derived from an EMBL/GenBank/DDBJ whole genome shotgun (WGS) entry which is preliminary data.</text>
</comment>
<keyword evidence="3" id="KW-1003">Cell membrane</keyword>
<evidence type="ECO:0000256" key="4">
    <source>
        <dbReference type="ARBA" id="ARBA00022692"/>
    </source>
</evidence>
<organism evidence="8 9">
    <name type="scientific">Ideonella paludis</name>
    <dbReference type="NCBI Taxonomy" id="1233411"/>
    <lineage>
        <taxon>Bacteria</taxon>
        <taxon>Pseudomonadati</taxon>
        <taxon>Pseudomonadota</taxon>
        <taxon>Betaproteobacteria</taxon>
        <taxon>Burkholderiales</taxon>
        <taxon>Sphaerotilaceae</taxon>
        <taxon>Ideonella</taxon>
    </lineage>
</organism>
<feature type="transmembrane region" description="Helical" evidence="7">
    <location>
        <begin position="90"/>
        <end position="111"/>
    </location>
</feature>
<evidence type="ECO:0000256" key="7">
    <source>
        <dbReference type="SAM" id="Phobius"/>
    </source>
</evidence>
<comment type="similarity">
    <text evidence="2">Belongs to the polysaccharide synthase family.</text>
</comment>
<feature type="transmembrane region" description="Helical" evidence="7">
    <location>
        <begin position="152"/>
        <end position="170"/>
    </location>
</feature>
<feature type="transmembrane region" description="Helical" evidence="7">
    <location>
        <begin position="53"/>
        <end position="78"/>
    </location>
</feature>
<accession>A0ABS5DWS7</accession>
<feature type="transmembrane region" description="Helical" evidence="7">
    <location>
        <begin position="335"/>
        <end position="357"/>
    </location>
</feature>
<evidence type="ECO:0000256" key="6">
    <source>
        <dbReference type="ARBA" id="ARBA00023136"/>
    </source>
</evidence>
<protein>
    <submittedName>
        <fullName evidence="8">Oligosaccharide flippase family protein</fullName>
    </submittedName>
</protein>
<name>A0ABS5DWS7_9BURK</name>
<dbReference type="InterPro" id="IPR050833">
    <property type="entry name" value="Poly_Biosynth_Transport"/>
</dbReference>
<dbReference type="RefSeq" id="WP_210808692.1">
    <property type="nucleotide sequence ID" value="NZ_JAGQDG010000003.1"/>
</dbReference>
<evidence type="ECO:0000256" key="2">
    <source>
        <dbReference type="ARBA" id="ARBA00007430"/>
    </source>
</evidence>
<gene>
    <name evidence="8" type="ORF">KAK11_09705</name>
</gene>
<comment type="subcellular location">
    <subcellularLocation>
        <location evidence="1">Cell membrane</location>
        <topology evidence="1">Multi-pass membrane protein</topology>
    </subcellularLocation>
</comment>
<dbReference type="Pfam" id="PF13440">
    <property type="entry name" value="Polysacc_synt_3"/>
    <property type="match status" value="1"/>
</dbReference>
<dbReference type="EMBL" id="JAGQDG010000003">
    <property type="protein sequence ID" value="MBQ0935602.1"/>
    <property type="molecule type" value="Genomic_DNA"/>
</dbReference>
<feature type="transmembrane region" description="Helical" evidence="7">
    <location>
        <begin position="117"/>
        <end position="140"/>
    </location>
</feature>
<dbReference type="Proteomes" id="UP000672097">
    <property type="component" value="Unassembled WGS sequence"/>
</dbReference>
<evidence type="ECO:0000256" key="1">
    <source>
        <dbReference type="ARBA" id="ARBA00004651"/>
    </source>
</evidence>
<proteinExistence type="inferred from homology"/>
<keyword evidence="9" id="KW-1185">Reference proteome</keyword>
<dbReference type="PANTHER" id="PTHR30250:SF10">
    <property type="entry name" value="LIPOPOLYSACCHARIDE BIOSYNTHESIS PROTEIN WZXC"/>
    <property type="match status" value="1"/>
</dbReference>
<sequence length="425" mass="43697">MPDTPAPGGSQSFRGLGRASLTLLAGGAAAQALPLLLGPLLTRLFSPVELGVYHLFAAVAANVAVVACARFEFALPLAHDDDEAQALRVLCLRLLLACTVLSGLGAMGWWWAGAGHWVAWLPLAVAVAGALSLATLWATRAQRFAALATARVLQYGGAALAQVAAGWAGWGVQGLVAAPIAAALVATLCLRLPLSLSWPVREDAGSSWRALARKFSDFPLLNTPHAFAGALQDTVALGLVAAALGPAAAGFWGLTLRYLKAPASLVGGAVSQALYPKLAAAGDSRQARAALRQVMLLLGGLGLGLTLLLMLAAPWGFEAVFGAPWRPAGELARALAPYIGLHFVASPLGVVTMAWGGQAWALKLALVGQVLFAGALALGLAWGGLVGAGWAVSGAMAAYFAYYFWRLLHWPIGQVAQPGSGQSSL</sequence>
<feature type="transmembrane region" description="Helical" evidence="7">
    <location>
        <begin position="388"/>
        <end position="405"/>
    </location>
</feature>
<keyword evidence="4 7" id="KW-0812">Transmembrane</keyword>
<evidence type="ECO:0000256" key="5">
    <source>
        <dbReference type="ARBA" id="ARBA00022989"/>
    </source>
</evidence>
<keyword evidence="5 7" id="KW-1133">Transmembrane helix</keyword>
<evidence type="ECO:0000256" key="3">
    <source>
        <dbReference type="ARBA" id="ARBA00022475"/>
    </source>
</evidence>
<keyword evidence="6 7" id="KW-0472">Membrane</keyword>
<evidence type="ECO:0000313" key="9">
    <source>
        <dbReference type="Proteomes" id="UP000672097"/>
    </source>
</evidence>
<reference evidence="8 9" key="1">
    <citation type="submission" date="2021-04" db="EMBL/GenBank/DDBJ databases">
        <title>The genome sequence of type strain Ideonella paludis KCTC 32238.</title>
        <authorList>
            <person name="Liu Y."/>
        </authorList>
    </citation>
    <scope>NUCLEOTIDE SEQUENCE [LARGE SCALE GENOMIC DNA]</scope>
    <source>
        <strain evidence="8 9">KCTC 32238</strain>
    </source>
</reference>